<name>A0A0R1USA5_9LACO</name>
<keyword evidence="5" id="KW-0560">Oxidoreductase</keyword>
<gene>
    <name evidence="7" type="ORF">FC21_GL000756</name>
</gene>
<comment type="caution">
    <text evidence="7">The sequence shown here is derived from an EMBL/GenBank/DDBJ whole genome shotgun (WGS) entry which is preliminary data.</text>
</comment>
<keyword evidence="4" id="KW-0521">NADP</keyword>
<evidence type="ECO:0000313" key="8">
    <source>
        <dbReference type="Proteomes" id="UP000051084"/>
    </source>
</evidence>
<evidence type="ECO:0000256" key="4">
    <source>
        <dbReference type="ARBA" id="ARBA00022857"/>
    </source>
</evidence>
<evidence type="ECO:0000259" key="6">
    <source>
        <dbReference type="Pfam" id="PF00724"/>
    </source>
</evidence>
<dbReference type="Proteomes" id="UP000051084">
    <property type="component" value="Unassembled WGS sequence"/>
</dbReference>
<dbReference type="PATRIC" id="fig|1423742.4.peg.785"/>
<dbReference type="PANTHER" id="PTHR43303">
    <property type="entry name" value="NADPH DEHYDROGENASE C23G7.10C-RELATED"/>
    <property type="match status" value="1"/>
</dbReference>
<organism evidence="7 8">
    <name type="scientific">Limosilactobacillus equigenerosi DSM 18793 = JCM 14505</name>
    <dbReference type="NCBI Taxonomy" id="1423742"/>
    <lineage>
        <taxon>Bacteria</taxon>
        <taxon>Bacillati</taxon>
        <taxon>Bacillota</taxon>
        <taxon>Bacilli</taxon>
        <taxon>Lactobacillales</taxon>
        <taxon>Lactobacillaceae</taxon>
        <taxon>Limosilactobacillus</taxon>
    </lineage>
</organism>
<accession>A0A0R1USA5</accession>
<dbReference type="Gene3D" id="3.20.20.70">
    <property type="entry name" value="Aldolase class I"/>
    <property type="match status" value="1"/>
</dbReference>
<evidence type="ECO:0000313" key="7">
    <source>
        <dbReference type="EMBL" id="KRL95652.1"/>
    </source>
</evidence>
<protein>
    <recommendedName>
        <fullName evidence="6">NADH:flavin oxidoreductase/NADH oxidase N-terminal domain-containing protein</fullName>
    </recommendedName>
</protein>
<proteinExistence type="predicted"/>
<evidence type="ECO:0000256" key="5">
    <source>
        <dbReference type="ARBA" id="ARBA00023002"/>
    </source>
</evidence>
<keyword evidence="2" id="KW-0285">Flavoprotein</keyword>
<dbReference type="InterPro" id="IPR013785">
    <property type="entry name" value="Aldolase_TIM"/>
</dbReference>
<dbReference type="GO" id="GO:0050661">
    <property type="term" value="F:NADP binding"/>
    <property type="evidence" value="ECO:0007669"/>
    <property type="project" value="InterPro"/>
</dbReference>
<evidence type="ECO:0000256" key="3">
    <source>
        <dbReference type="ARBA" id="ARBA00022643"/>
    </source>
</evidence>
<evidence type="ECO:0000256" key="2">
    <source>
        <dbReference type="ARBA" id="ARBA00022630"/>
    </source>
</evidence>
<dbReference type="STRING" id="417373.GCA_001570685_00818"/>
<dbReference type="GO" id="GO:0003959">
    <property type="term" value="F:NADPH dehydrogenase activity"/>
    <property type="evidence" value="ECO:0007669"/>
    <property type="project" value="InterPro"/>
</dbReference>
<reference evidence="7 8" key="1">
    <citation type="journal article" date="2015" name="Genome Announc.">
        <title>Expanding the biotechnology potential of lactobacilli through comparative genomics of 213 strains and associated genera.</title>
        <authorList>
            <person name="Sun Z."/>
            <person name="Harris H.M."/>
            <person name="McCann A."/>
            <person name="Guo C."/>
            <person name="Argimon S."/>
            <person name="Zhang W."/>
            <person name="Yang X."/>
            <person name="Jeffery I.B."/>
            <person name="Cooney J.C."/>
            <person name="Kagawa T.F."/>
            <person name="Liu W."/>
            <person name="Song Y."/>
            <person name="Salvetti E."/>
            <person name="Wrobel A."/>
            <person name="Rasinkangas P."/>
            <person name="Parkhill J."/>
            <person name="Rea M.C."/>
            <person name="O'Sullivan O."/>
            <person name="Ritari J."/>
            <person name="Douillard F.P."/>
            <person name="Paul Ross R."/>
            <person name="Yang R."/>
            <person name="Briner A.E."/>
            <person name="Felis G.E."/>
            <person name="de Vos W.M."/>
            <person name="Barrangou R."/>
            <person name="Klaenhammer T.R."/>
            <person name="Caufield P.W."/>
            <person name="Cui Y."/>
            <person name="Zhang H."/>
            <person name="O'Toole P.W."/>
        </authorList>
    </citation>
    <scope>NUCLEOTIDE SEQUENCE [LARGE SCALE GENOMIC DNA]</scope>
    <source>
        <strain evidence="7 8">DSM 18793</strain>
    </source>
</reference>
<sequence>MSTGGLLPLAPNFPVYGGYQIPFATQIKQAVSIPVTGVGLIDSPTLAEHLLQTNQVDLVEIGRTLIREPNWLVHAAHVLHDHDFAPYNHSYERGTKGY</sequence>
<dbReference type="PANTHER" id="PTHR43303:SF4">
    <property type="entry name" value="NADPH DEHYDROGENASE C23G7.10C-RELATED"/>
    <property type="match status" value="1"/>
</dbReference>
<evidence type="ECO:0000256" key="1">
    <source>
        <dbReference type="ARBA" id="ARBA00001917"/>
    </source>
</evidence>
<dbReference type="GO" id="GO:0010181">
    <property type="term" value="F:FMN binding"/>
    <property type="evidence" value="ECO:0007669"/>
    <property type="project" value="InterPro"/>
</dbReference>
<keyword evidence="8" id="KW-1185">Reference proteome</keyword>
<feature type="domain" description="NADH:flavin oxidoreductase/NADH oxidase N-terminal" evidence="6">
    <location>
        <begin position="13"/>
        <end position="80"/>
    </location>
</feature>
<keyword evidence="3" id="KW-0288">FMN</keyword>
<comment type="cofactor">
    <cofactor evidence="1">
        <name>FMN</name>
        <dbReference type="ChEBI" id="CHEBI:58210"/>
    </cofactor>
</comment>
<dbReference type="SUPFAM" id="SSF51395">
    <property type="entry name" value="FMN-linked oxidoreductases"/>
    <property type="match status" value="1"/>
</dbReference>
<dbReference type="EMBL" id="AZGC01000018">
    <property type="protein sequence ID" value="KRL95652.1"/>
    <property type="molecule type" value="Genomic_DNA"/>
</dbReference>
<dbReference type="Pfam" id="PF00724">
    <property type="entry name" value="Oxidored_FMN"/>
    <property type="match status" value="1"/>
</dbReference>
<dbReference type="AlphaFoldDB" id="A0A0R1USA5"/>
<dbReference type="InterPro" id="IPR044152">
    <property type="entry name" value="YqjM-like"/>
</dbReference>
<dbReference type="InterPro" id="IPR001155">
    <property type="entry name" value="OxRdtase_FMN_N"/>
</dbReference>